<sequence length="300" mass="32567">MSGGERLYTAAPLLIYAGTGNDDSVPCDAAHINGKPPLHLLAGLAHEVVRRIAYRERDADALPHAPSAAEVEELCMALLSNDGAASAEEIISSLAKDTTTEVIYLKYLAAAARMLGDWWTEDRVSFTDVTAATGRIFELLRKITITAHPGSNRQDLTVVFASVPGEHHTLGIRMAADLFRDDGWEIALKIGLSEAELVAEIKKLPRCIVGLSIGGRHSLDRLSGLVEALHRHCPQAAIVVSGQDIDELRPRLSAMGLDGVAAEINEAKEHISALWDREMARKSFSLLDNGEPEDRLLLKE</sequence>
<feature type="domain" description="B12-binding" evidence="1">
    <location>
        <begin position="155"/>
        <end position="281"/>
    </location>
</feature>
<evidence type="ECO:0000313" key="2">
    <source>
        <dbReference type="EMBL" id="KNX41502.1"/>
    </source>
</evidence>
<comment type="caution">
    <text evidence="2">The sequence shown here is derived from an EMBL/GenBank/DDBJ whole genome shotgun (WGS) entry which is preliminary data.</text>
</comment>
<organism evidence="2 3">
    <name type="scientific">Roseovarius tolerans</name>
    <dbReference type="NCBI Taxonomy" id="74031"/>
    <lineage>
        <taxon>Bacteria</taxon>
        <taxon>Pseudomonadati</taxon>
        <taxon>Pseudomonadota</taxon>
        <taxon>Alphaproteobacteria</taxon>
        <taxon>Rhodobacterales</taxon>
        <taxon>Roseobacteraceae</taxon>
        <taxon>Roseovarius</taxon>
    </lineage>
</organism>
<dbReference type="PROSITE" id="PS51332">
    <property type="entry name" value="B12_BINDING"/>
    <property type="match status" value="1"/>
</dbReference>
<dbReference type="Gene3D" id="3.40.50.280">
    <property type="entry name" value="Cobalamin-binding domain"/>
    <property type="match status" value="1"/>
</dbReference>
<evidence type="ECO:0000259" key="1">
    <source>
        <dbReference type="PROSITE" id="PS51332"/>
    </source>
</evidence>
<dbReference type="AlphaFoldDB" id="A0A0L6CUS0"/>
<proteinExistence type="predicted"/>
<keyword evidence="3" id="KW-1185">Reference proteome</keyword>
<evidence type="ECO:0000313" key="3">
    <source>
        <dbReference type="Proteomes" id="UP000037046"/>
    </source>
</evidence>
<dbReference type="SUPFAM" id="SSF52242">
    <property type="entry name" value="Cobalamin (vitamin B12)-binding domain"/>
    <property type="match status" value="1"/>
</dbReference>
<dbReference type="GO" id="GO:0046872">
    <property type="term" value="F:metal ion binding"/>
    <property type="evidence" value="ECO:0007669"/>
    <property type="project" value="InterPro"/>
</dbReference>
<dbReference type="Pfam" id="PF02310">
    <property type="entry name" value="B12-binding"/>
    <property type="match status" value="1"/>
</dbReference>
<name>A0A0L6CUS0_9RHOB</name>
<dbReference type="EMBL" id="LGVV01000022">
    <property type="protein sequence ID" value="KNX41502.1"/>
    <property type="molecule type" value="Genomic_DNA"/>
</dbReference>
<dbReference type="InterPro" id="IPR006158">
    <property type="entry name" value="Cobalamin-bd"/>
</dbReference>
<dbReference type="STRING" id="74031.SAMN04488077_103156"/>
<accession>A0A0L6CUS0</accession>
<dbReference type="Proteomes" id="UP000037046">
    <property type="component" value="Unassembled WGS sequence"/>
</dbReference>
<gene>
    <name evidence="2" type="ORF">ROTO_19010</name>
</gene>
<dbReference type="GO" id="GO:0031419">
    <property type="term" value="F:cobalamin binding"/>
    <property type="evidence" value="ECO:0007669"/>
    <property type="project" value="InterPro"/>
</dbReference>
<dbReference type="PATRIC" id="fig|74031.6.peg.1938"/>
<reference evidence="3" key="1">
    <citation type="submission" date="2015-07" db="EMBL/GenBank/DDBJ databases">
        <title>Draft Genome Sequence of Roseovarius tolerans EL-164, a producer of N-Acylated Alanine Methyl Esters (NAMEs).</title>
        <authorList>
            <person name="Voget S."/>
            <person name="Bruns H."/>
            <person name="Wagner-Doebler I."/>
            <person name="Schulz S."/>
            <person name="Daniel R."/>
        </authorList>
    </citation>
    <scope>NUCLEOTIDE SEQUENCE [LARGE SCALE GENOMIC DNA]</scope>
    <source>
        <strain evidence="3">EL-164</strain>
    </source>
</reference>
<dbReference type="InterPro" id="IPR036724">
    <property type="entry name" value="Cobalamin-bd_sf"/>
</dbReference>
<protein>
    <submittedName>
        <fullName evidence="2">B12 binding domain protein</fullName>
    </submittedName>
</protein>